<evidence type="ECO:0000313" key="1">
    <source>
        <dbReference type="EMBL" id="CAG7964704.1"/>
    </source>
</evidence>
<keyword evidence="2" id="KW-1185">Reference proteome</keyword>
<accession>A0A9W4HC40</accession>
<protein>
    <submittedName>
        <fullName evidence="1">Uncharacterized protein</fullName>
    </submittedName>
</protein>
<dbReference type="OrthoDB" id="410198at2759"/>
<comment type="caution">
    <text evidence="1">The sequence shown here is derived from an EMBL/GenBank/DDBJ whole genome shotgun (WGS) entry which is preliminary data.</text>
</comment>
<evidence type="ECO:0000313" key="2">
    <source>
        <dbReference type="Proteomes" id="UP001153618"/>
    </source>
</evidence>
<gene>
    <name evidence="1" type="ORF">POLS_LOCUS857</name>
</gene>
<name>A0A9W4HC40_PENOL</name>
<sequence>MAKSVSITHGGDSEYVHNRIEETNTSLDMLRSVAELNGRAFSTDPVITYMLLDLPQEERLAYLPTYWETLIKSALLNDAIITEADGWKAASVLLPPGQRFDDPWTLVCAGFLGVLWRLGFSGLKV</sequence>
<dbReference type="EMBL" id="CAJVOS010000008">
    <property type="protein sequence ID" value="CAG7964704.1"/>
    <property type="molecule type" value="Genomic_DNA"/>
</dbReference>
<dbReference type="AlphaFoldDB" id="A0A9W4HC40"/>
<organism evidence="1 2">
    <name type="scientific">Penicillium olsonii</name>
    <dbReference type="NCBI Taxonomy" id="99116"/>
    <lineage>
        <taxon>Eukaryota</taxon>
        <taxon>Fungi</taxon>
        <taxon>Dikarya</taxon>
        <taxon>Ascomycota</taxon>
        <taxon>Pezizomycotina</taxon>
        <taxon>Eurotiomycetes</taxon>
        <taxon>Eurotiomycetidae</taxon>
        <taxon>Eurotiales</taxon>
        <taxon>Aspergillaceae</taxon>
        <taxon>Penicillium</taxon>
    </lineage>
</organism>
<dbReference type="Gene3D" id="3.40.630.30">
    <property type="match status" value="1"/>
</dbReference>
<dbReference type="Proteomes" id="UP001153618">
    <property type="component" value="Unassembled WGS sequence"/>
</dbReference>
<proteinExistence type="predicted"/>
<reference evidence="1" key="1">
    <citation type="submission" date="2021-07" db="EMBL/GenBank/DDBJ databases">
        <authorList>
            <person name="Branca A.L. A."/>
        </authorList>
    </citation>
    <scope>NUCLEOTIDE SEQUENCE</scope>
</reference>